<reference evidence="1 2" key="1">
    <citation type="journal article" date="2019" name="Genome Biol. Evol.">
        <title>Insights into the evolution of the New World diploid cottons (Gossypium, subgenus Houzingenia) based on genome sequencing.</title>
        <authorList>
            <person name="Grover C.E."/>
            <person name="Arick M.A. 2nd"/>
            <person name="Thrash A."/>
            <person name="Conover J.L."/>
            <person name="Sanders W.S."/>
            <person name="Peterson D.G."/>
            <person name="Frelichowski J.E."/>
            <person name="Scheffler J.A."/>
            <person name="Scheffler B.E."/>
            <person name="Wendel J.F."/>
        </authorList>
    </citation>
    <scope>NUCLEOTIDE SEQUENCE [LARGE SCALE GENOMIC DNA]</scope>
    <source>
        <strain evidence="1">57</strain>
        <tissue evidence="1">Leaf</tissue>
    </source>
</reference>
<sequence length="56" mass="6245">MGSCVYSVKNVRDLRIAEACACLQGVVFVEEMGFDEDLQGTQRLKELGEENDPHTL</sequence>
<dbReference type="OrthoDB" id="1749266at2759"/>
<keyword evidence="2" id="KW-1185">Reference proteome</keyword>
<dbReference type="AlphaFoldDB" id="A0A7J8TZU8"/>
<comment type="caution">
    <text evidence="1">The sequence shown here is derived from an EMBL/GenBank/DDBJ whole genome shotgun (WGS) entry which is preliminary data.</text>
</comment>
<proteinExistence type="predicted"/>
<name>A0A7J8TZU8_9ROSI</name>
<feature type="non-terminal residue" evidence="1">
    <location>
        <position position="1"/>
    </location>
</feature>
<gene>
    <name evidence="1" type="ORF">Goklo_027833</name>
</gene>
<organism evidence="1 2">
    <name type="scientific">Gossypium klotzschianum</name>
    <dbReference type="NCBI Taxonomy" id="34286"/>
    <lineage>
        <taxon>Eukaryota</taxon>
        <taxon>Viridiplantae</taxon>
        <taxon>Streptophyta</taxon>
        <taxon>Embryophyta</taxon>
        <taxon>Tracheophyta</taxon>
        <taxon>Spermatophyta</taxon>
        <taxon>Magnoliopsida</taxon>
        <taxon>eudicotyledons</taxon>
        <taxon>Gunneridae</taxon>
        <taxon>Pentapetalae</taxon>
        <taxon>rosids</taxon>
        <taxon>malvids</taxon>
        <taxon>Malvales</taxon>
        <taxon>Malvaceae</taxon>
        <taxon>Malvoideae</taxon>
        <taxon>Gossypium</taxon>
    </lineage>
</organism>
<dbReference type="EMBL" id="JABFAB010000003">
    <property type="protein sequence ID" value="MBA0643554.1"/>
    <property type="molecule type" value="Genomic_DNA"/>
</dbReference>
<protein>
    <submittedName>
        <fullName evidence="1">Uncharacterized protein</fullName>
    </submittedName>
</protein>
<accession>A0A7J8TZU8</accession>
<evidence type="ECO:0000313" key="2">
    <source>
        <dbReference type="Proteomes" id="UP000593573"/>
    </source>
</evidence>
<evidence type="ECO:0000313" key="1">
    <source>
        <dbReference type="EMBL" id="MBA0643554.1"/>
    </source>
</evidence>
<dbReference type="Proteomes" id="UP000593573">
    <property type="component" value="Unassembled WGS sequence"/>
</dbReference>